<dbReference type="InterPro" id="IPR000160">
    <property type="entry name" value="GGDEF_dom"/>
</dbReference>
<dbReference type="SMART" id="SM00091">
    <property type="entry name" value="PAS"/>
    <property type="match status" value="1"/>
</dbReference>
<dbReference type="PROSITE" id="PS50887">
    <property type="entry name" value="GGDEF"/>
    <property type="match status" value="1"/>
</dbReference>
<dbReference type="Proteomes" id="UP000500857">
    <property type="component" value="Chromosome"/>
</dbReference>
<dbReference type="FunFam" id="3.30.70.270:FF:000001">
    <property type="entry name" value="Diguanylate cyclase domain protein"/>
    <property type="match status" value="1"/>
</dbReference>
<reference evidence="6 7" key="1">
    <citation type="submission" date="2020-04" db="EMBL/GenBank/DDBJ databases">
        <authorList>
            <person name="Basu S."/>
            <person name="Maruthanayagam V."/>
            <person name="Chakraborty S."/>
            <person name="Pramanik A."/>
            <person name="Mukherjee J."/>
            <person name="Brink B."/>
        </authorList>
    </citation>
    <scope>NUCLEOTIDE SEQUENCE [LARGE SCALE GENOMIC DNA]</scope>
    <source>
        <strain evidence="6 7">AP17</strain>
    </source>
</reference>
<name>A0A6H1TWB3_9CYAN</name>
<feature type="coiled-coil region" evidence="1">
    <location>
        <begin position="551"/>
        <end position="582"/>
    </location>
</feature>
<dbReference type="RefSeq" id="WP_168568210.1">
    <property type="nucleotide sequence ID" value="NZ_CP051167.1"/>
</dbReference>
<dbReference type="InterPro" id="IPR029787">
    <property type="entry name" value="Nucleotide_cyclase"/>
</dbReference>
<dbReference type="InterPro" id="IPR013656">
    <property type="entry name" value="PAS_4"/>
</dbReference>
<evidence type="ECO:0000259" key="4">
    <source>
        <dbReference type="PROSITE" id="PS50113"/>
    </source>
</evidence>
<evidence type="ECO:0000313" key="6">
    <source>
        <dbReference type="EMBL" id="QIZ70053.1"/>
    </source>
</evidence>
<keyword evidence="2" id="KW-0812">Transmembrane</keyword>
<protein>
    <submittedName>
        <fullName evidence="6">CHASE2 domain-containing protein</fullName>
    </submittedName>
</protein>
<dbReference type="InterPro" id="IPR035965">
    <property type="entry name" value="PAS-like_dom_sf"/>
</dbReference>
<keyword evidence="7" id="KW-1185">Reference proteome</keyword>
<dbReference type="Pfam" id="PF05226">
    <property type="entry name" value="CHASE2"/>
    <property type="match status" value="1"/>
</dbReference>
<feature type="domain" description="PAS" evidence="3">
    <location>
        <begin position="436"/>
        <end position="506"/>
    </location>
</feature>
<evidence type="ECO:0000313" key="7">
    <source>
        <dbReference type="Proteomes" id="UP000500857"/>
    </source>
</evidence>
<feature type="domain" description="GGDEF" evidence="5">
    <location>
        <begin position="613"/>
        <end position="744"/>
    </location>
</feature>
<feature type="transmembrane region" description="Helical" evidence="2">
    <location>
        <begin position="404"/>
        <end position="424"/>
    </location>
</feature>
<feature type="domain" description="PAC" evidence="4">
    <location>
        <begin position="509"/>
        <end position="560"/>
    </location>
</feature>
<dbReference type="InterPro" id="IPR000014">
    <property type="entry name" value="PAS"/>
</dbReference>
<sequence length="744" mass="83877">MILKSPTPPIPLWQQAADTFNRLRRLLVVAGGVGGVIIGLRALGLLQTLEWAAYDQLFLLRSPDAHDSRITIVGIEEADLQQLQQWPISDRTMARAIEKIAALEPRAIGLDIFRDLPVAPGHPELQRVFAQTPNAIGIEQLPTRLQPGVPAPEILKSQGRVGFNNVMLDDDRKVRRNLIYLADENNNWQQSFAFKLALQYLQPMGVKIERVGVYSFRLGRATFNIFHENDGGYVRADDGGYQMLANFYVPPPGDSPGQTPGEPPARRGYLRVSLTEVLEDRVPQSWMRDRVVLIGSTTTSIKDFFDTPYTSSLLDPQEQVFGVELHANFLGQILSAALDGRSPYIRVWNDATEGLWILGWSVVGAAIAWKWRSPLWLLCALLCALGVLGGSAFLWFLWGWWIPSIPPLITLLGSTGAIAANIAYQEEKLKRAFAESKDFLNQIINTIPDPIFVKDKNHKWIVLNQAYCELVGQPLEALLDKSEYDFLDSEQAHNFWQQDELVLKSGEAHDHEEQFTDTRGFTHYLATKRSLHKDPAGNLFLVGVIRDITERKKMEEQLKQTARELANSYEELKLSQENLRHQAYHDSLTGLPNRKLFYERLNQALEWASFNNQLVAILFLDLDGFKTINDNFGHDIGNFVLEGVAKRLTGCLRSSDTVARLGGDEFTVILPGIPREQDVASVAQKIMRALLVPFIVEQSEIEVTTSIGISLYPLTSENADELTKQADEAMYRAKHRGKNQYEFF</sequence>
<evidence type="ECO:0000259" key="3">
    <source>
        <dbReference type="PROSITE" id="PS50112"/>
    </source>
</evidence>
<evidence type="ECO:0000256" key="2">
    <source>
        <dbReference type="SAM" id="Phobius"/>
    </source>
</evidence>
<dbReference type="InterPro" id="IPR052163">
    <property type="entry name" value="DGC-Regulatory_Protein"/>
</dbReference>
<dbReference type="AlphaFoldDB" id="A0A6H1TWB3"/>
<dbReference type="PROSITE" id="PS50112">
    <property type="entry name" value="PAS"/>
    <property type="match status" value="1"/>
</dbReference>
<dbReference type="CDD" id="cd01949">
    <property type="entry name" value="GGDEF"/>
    <property type="match status" value="1"/>
</dbReference>
<dbReference type="SMART" id="SM00267">
    <property type="entry name" value="GGDEF"/>
    <property type="match status" value="1"/>
</dbReference>
<keyword evidence="2" id="KW-0472">Membrane</keyword>
<keyword evidence="2" id="KW-1133">Transmembrane helix</keyword>
<proteinExistence type="predicted"/>
<dbReference type="PANTHER" id="PTHR46663">
    <property type="entry name" value="DIGUANYLATE CYCLASE DGCT-RELATED"/>
    <property type="match status" value="1"/>
</dbReference>
<dbReference type="EMBL" id="CP051167">
    <property type="protein sequence ID" value="QIZ70053.1"/>
    <property type="molecule type" value="Genomic_DNA"/>
</dbReference>
<feature type="transmembrane region" description="Helical" evidence="2">
    <location>
        <begin position="375"/>
        <end position="398"/>
    </location>
</feature>
<dbReference type="Pfam" id="PF08448">
    <property type="entry name" value="PAS_4"/>
    <property type="match status" value="1"/>
</dbReference>
<dbReference type="SUPFAM" id="SSF55073">
    <property type="entry name" value="Nucleotide cyclase"/>
    <property type="match status" value="1"/>
</dbReference>
<evidence type="ECO:0000259" key="5">
    <source>
        <dbReference type="PROSITE" id="PS50887"/>
    </source>
</evidence>
<dbReference type="PANTHER" id="PTHR46663:SF3">
    <property type="entry name" value="SLL0267 PROTEIN"/>
    <property type="match status" value="1"/>
</dbReference>
<dbReference type="SUPFAM" id="SSF55785">
    <property type="entry name" value="PYP-like sensor domain (PAS domain)"/>
    <property type="match status" value="1"/>
</dbReference>
<dbReference type="InterPro" id="IPR043128">
    <property type="entry name" value="Rev_trsase/Diguanyl_cyclase"/>
</dbReference>
<feature type="transmembrane region" description="Helical" evidence="2">
    <location>
        <begin position="26"/>
        <end position="46"/>
    </location>
</feature>
<dbReference type="SMART" id="SM01080">
    <property type="entry name" value="CHASE2"/>
    <property type="match status" value="1"/>
</dbReference>
<evidence type="ECO:0000256" key="1">
    <source>
        <dbReference type="SAM" id="Coils"/>
    </source>
</evidence>
<dbReference type="CDD" id="cd00130">
    <property type="entry name" value="PAS"/>
    <property type="match status" value="1"/>
</dbReference>
<dbReference type="Pfam" id="PF00990">
    <property type="entry name" value="GGDEF"/>
    <property type="match status" value="1"/>
</dbReference>
<accession>A0A6H1TWB3</accession>
<dbReference type="Gene3D" id="3.30.450.20">
    <property type="entry name" value="PAS domain"/>
    <property type="match status" value="1"/>
</dbReference>
<organism evidence="6 7">
    <name type="scientific">Oxynema aestuarii AP17</name>
    <dbReference type="NCBI Taxonomy" id="2064643"/>
    <lineage>
        <taxon>Bacteria</taxon>
        <taxon>Bacillati</taxon>
        <taxon>Cyanobacteriota</taxon>
        <taxon>Cyanophyceae</taxon>
        <taxon>Oscillatoriophycideae</taxon>
        <taxon>Oscillatoriales</taxon>
        <taxon>Oscillatoriaceae</taxon>
        <taxon>Oxynema</taxon>
        <taxon>Oxynema aestuarii</taxon>
    </lineage>
</organism>
<dbReference type="InterPro" id="IPR000700">
    <property type="entry name" value="PAS-assoc_C"/>
</dbReference>
<dbReference type="KEGG" id="oxy:HCG48_05285"/>
<dbReference type="InterPro" id="IPR007890">
    <property type="entry name" value="CHASE2"/>
</dbReference>
<dbReference type="NCBIfam" id="TIGR00254">
    <property type="entry name" value="GGDEF"/>
    <property type="match status" value="1"/>
</dbReference>
<dbReference type="Gene3D" id="3.30.70.270">
    <property type="match status" value="1"/>
</dbReference>
<gene>
    <name evidence="6" type="ORF">HCG48_05285</name>
</gene>
<dbReference type="PROSITE" id="PS50113">
    <property type="entry name" value="PAC"/>
    <property type="match status" value="1"/>
</dbReference>
<keyword evidence="1" id="KW-0175">Coiled coil</keyword>
<dbReference type="NCBIfam" id="TIGR00229">
    <property type="entry name" value="sensory_box"/>
    <property type="match status" value="1"/>
</dbReference>